<protein>
    <recommendedName>
        <fullName evidence="2">DUF3899 domain-containing protein</fullName>
    </recommendedName>
</protein>
<accession>I0JQR4</accession>
<keyword evidence="1" id="KW-0472">Membrane</keyword>
<dbReference type="InterPro" id="IPR025007">
    <property type="entry name" value="DUF3899"/>
</dbReference>
<feature type="domain" description="DUF3899" evidence="2">
    <location>
        <begin position="30"/>
        <end position="120"/>
    </location>
</feature>
<dbReference type="HOGENOM" id="CLU_1967394_0_0_9"/>
<evidence type="ECO:0000256" key="1">
    <source>
        <dbReference type="SAM" id="Phobius"/>
    </source>
</evidence>
<dbReference type="Pfam" id="PF13038">
    <property type="entry name" value="DUF3899"/>
    <property type="match status" value="1"/>
</dbReference>
<proteinExistence type="predicted"/>
<dbReference type="Proteomes" id="UP000007397">
    <property type="component" value="Chromosome"/>
</dbReference>
<dbReference type="PATRIC" id="fig|866895.3.peg.3177"/>
<keyword evidence="1" id="KW-1133">Transmembrane helix</keyword>
<organism evidence="3 4">
    <name type="scientific">Halobacillus halophilus (strain ATCC 35676 / DSM 2266 / JCM 20832 / KCTC 3685 / LMG 17431 / NBRC 102448 / NCIMB 2269)</name>
    <name type="common">Sporosarcina halophila</name>
    <dbReference type="NCBI Taxonomy" id="866895"/>
    <lineage>
        <taxon>Bacteria</taxon>
        <taxon>Bacillati</taxon>
        <taxon>Bacillota</taxon>
        <taxon>Bacilli</taxon>
        <taxon>Bacillales</taxon>
        <taxon>Bacillaceae</taxon>
        <taxon>Halobacillus</taxon>
    </lineage>
</organism>
<dbReference type="eggNOG" id="ENOG5033D6F">
    <property type="taxonomic scope" value="Bacteria"/>
</dbReference>
<dbReference type="RefSeq" id="WP_014644373.1">
    <property type="nucleotide sequence ID" value="NC_017668.1"/>
</dbReference>
<feature type="transmembrane region" description="Helical" evidence="1">
    <location>
        <begin position="33"/>
        <end position="59"/>
    </location>
</feature>
<name>I0JQR4_HALH3</name>
<keyword evidence="1" id="KW-0812">Transmembrane</keyword>
<sequence length="123" mass="14156">MKIYIITLLLSFSAWFLIQWGMGLEEAEVINESFYWGLILLIIGASFYIGQTGFLQLFFGGFKRLSQLIVPHSRAQERADERIAEDFEWRDWKEVWLSRGKLIFLAAGGGSILYSIILLCLLS</sequence>
<gene>
    <name evidence="3" type="ordered locus">HBHAL_4142</name>
</gene>
<dbReference type="AlphaFoldDB" id="I0JQR4"/>
<feature type="transmembrane region" description="Helical" evidence="1">
    <location>
        <begin position="102"/>
        <end position="122"/>
    </location>
</feature>
<evidence type="ECO:0000313" key="3">
    <source>
        <dbReference type="EMBL" id="CCG46484.1"/>
    </source>
</evidence>
<dbReference type="EMBL" id="HE717023">
    <property type="protein sequence ID" value="CCG46484.1"/>
    <property type="molecule type" value="Genomic_DNA"/>
</dbReference>
<reference evidence="3 4" key="1">
    <citation type="journal article" date="2013" name="Environ. Microbiol.">
        <title>Chloride and organic osmolytes: a hybrid strategy to cope with elevated salinities by the moderately halophilic, chloride-dependent bacterium Halobacillus halophilus.</title>
        <authorList>
            <person name="Saum S.H."/>
            <person name="Pfeiffer F."/>
            <person name="Palm P."/>
            <person name="Rampp M."/>
            <person name="Schuster S.C."/>
            <person name="Muller V."/>
            <person name="Oesterhelt D."/>
        </authorList>
    </citation>
    <scope>NUCLEOTIDE SEQUENCE [LARGE SCALE GENOMIC DNA]</scope>
    <source>
        <strain evidence="4">ATCC 35676 / DSM 2266 / JCM 20832 / KCTC 3685 / LMG 17431 / NBRC 102448 / NCIMB 2269</strain>
    </source>
</reference>
<evidence type="ECO:0000313" key="4">
    <source>
        <dbReference type="Proteomes" id="UP000007397"/>
    </source>
</evidence>
<keyword evidence="4" id="KW-1185">Reference proteome</keyword>
<evidence type="ECO:0000259" key="2">
    <source>
        <dbReference type="Pfam" id="PF13038"/>
    </source>
</evidence>
<dbReference type="KEGG" id="hhd:HBHAL_4142"/>
<dbReference type="STRING" id="866895.HBHAL_4142"/>